<name>A0AAP4BAP2_9FIRM</name>
<evidence type="ECO:0000259" key="2">
    <source>
        <dbReference type="Pfam" id="PF16472"/>
    </source>
</evidence>
<proteinExistence type="predicted"/>
<dbReference type="EMBL" id="JASGBQ010000004">
    <property type="protein sequence ID" value="MDI9241793.1"/>
    <property type="molecule type" value="Genomic_DNA"/>
</dbReference>
<reference evidence="3 4" key="1">
    <citation type="submission" date="2023-05" db="EMBL/GenBank/DDBJ databases">
        <title>[ruminococcus] sp. nov., isolated from a pig farm feces dump.</title>
        <authorList>
            <person name="Chang Y.-H."/>
        </authorList>
    </citation>
    <scope>NUCLEOTIDE SEQUENCE [LARGE SCALE GENOMIC DNA]</scope>
    <source>
        <strain evidence="3 4">YH-rum2234</strain>
    </source>
</reference>
<dbReference type="Pfam" id="PF16472">
    <property type="entry name" value="DUF5050"/>
    <property type="match status" value="1"/>
</dbReference>
<dbReference type="InterPro" id="IPR011043">
    <property type="entry name" value="Gal_Oxase/kelch_b-propeller"/>
</dbReference>
<feature type="domain" description="Prolow-density lipoprotein receptor-related protein 1-like beta-propeller" evidence="2">
    <location>
        <begin position="74"/>
        <end position="156"/>
    </location>
</feature>
<sequence length="467" mass="52293">MKKKGIVIGLSCLIVVLLAAIGAVVFYGKSRENQAEGSSSQRGTVASETKKTEETTETDDVEGGNRTEENAVGNLSGNINNGGYVVENEEYVFYSYQGVLWRIGQDGTGKRALYEGECSSLNLWNDRIYFLLEEKKEGGDYGFYTNRTPCRIGLNGEDFETIGPTLPEDKVRVSYSEPVKYGRTAAYRGFTVCDGYIYYIGSNGRAGSYFCSADYGDRTSQKQSVVFVDNTSVYRMDPDGSNVTELIGNIGNASPQMCIDHGQLYYTISYFNYYFSPYDFTRYCRADMKTWSTTELPVESSVRDVFNSDFGANTDYVLSIQVMDGKLYASFGDSEGEFPDSRFHVYDETNRSFGEPLFEERSWNGTVAFGGKLYGSGGGREYTEDGAALTNRALTVFDTSGRQEKLLKVFDEETYGGDEWFNNLHYEINVSGGWAYYRCSGWEENGEKEELGRISLDGSRQEFFTGL</sequence>
<keyword evidence="4" id="KW-1185">Reference proteome</keyword>
<evidence type="ECO:0000256" key="1">
    <source>
        <dbReference type="SAM" id="MobiDB-lite"/>
    </source>
</evidence>
<dbReference type="InterPro" id="IPR032485">
    <property type="entry name" value="LRP1-like_beta_prop"/>
</dbReference>
<dbReference type="RefSeq" id="WP_283230301.1">
    <property type="nucleotide sequence ID" value="NZ_JASGBQ010000004.1"/>
</dbReference>
<gene>
    <name evidence="3" type="ORF">QJ036_04765</name>
</gene>
<organism evidence="3 4">
    <name type="scientific">Fusibacillus kribbianus</name>
    <dbReference type="NCBI Taxonomy" id="3044208"/>
    <lineage>
        <taxon>Bacteria</taxon>
        <taxon>Bacillati</taxon>
        <taxon>Bacillota</taxon>
        <taxon>Clostridia</taxon>
        <taxon>Lachnospirales</taxon>
        <taxon>Lachnospiraceae</taxon>
        <taxon>Fusibacillus</taxon>
    </lineage>
</organism>
<dbReference type="AlphaFoldDB" id="A0AAP4BAP2"/>
<dbReference type="SUPFAM" id="SSF50965">
    <property type="entry name" value="Galactose oxidase, central domain"/>
    <property type="match status" value="1"/>
</dbReference>
<feature type="compositionally biased region" description="Polar residues" evidence="1">
    <location>
        <begin position="35"/>
        <end position="47"/>
    </location>
</feature>
<accession>A0AAP4BAP2</accession>
<comment type="caution">
    <text evidence="3">The sequence shown here is derived from an EMBL/GenBank/DDBJ whole genome shotgun (WGS) entry which is preliminary data.</text>
</comment>
<feature type="region of interest" description="Disordered" evidence="1">
    <location>
        <begin position="35"/>
        <end position="74"/>
    </location>
</feature>
<dbReference type="Proteomes" id="UP001300383">
    <property type="component" value="Unassembled WGS sequence"/>
</dbReference>
<protein>
    <submittedName>
        <fullName evidence="3">DUF5050 domain-containing protein</fullName>
    </submittedName>
</protein>
<evidence type="ECO:0000313" key="3">
    <source>
        <dbReference type="EMBL" id="MDI9241793.1"/>
    </source>
</evidence>
<evidence type="ECO:0000313" key="4">
    <source>
        <dbReference type="Proteomes" id="UP001300383"/>
    </source>
</evidence>